<keyword evidence="2" id="KW-1185">Reference proteome</keyword>
<dbReference type="AlphaFoldDB" id="A0A0A1U4D0"/>
<evidence type="ECO:0000313" key="2">
    <source>
        <dbReference type="Proteomes" id="UP000014680"/>
    </source>
</evidence>
<evidence type="ECO:0000313" key="1">
    <source>
        <dbReference type="EMBL" id="ELP87716.1"/>
    </source>
</evidence>
<name>A0A0A1U4D0_ENTIV</name>
<dbReference type="GeneID" id="14886695"/>
<protein>
    <submittedName>
        <fullName evidence="1">Uncharacterized protein</fullName>
    </submittedName>
</protein>
<gene>
    <name evidence="1" type="ORF">EIN_415690</name>
</gene>
<dbReference type="Proteomes" id="UP000014680">
    <property type="component" value="Unassembled WGS sequence"/>
</dbReference>
<feature type="non-terminal residue" evidence="1">
    <location>
        <position position="83"/>
    </location>
</feature>
<dbReference type="RefSeq" id="XP_004254487.1">
    <property type="nucleotide sequence ID" value="XM_004254439.1"/>
</dbReference>
<dbReference type="KEGG" id="eiv:EIN_415690"/>
<accession>A0A0A1U4D0</accession>
<dbReference type="EMBL" id="KB206790">
    <property type="protein sequence ID" value="ELP87716.1"/>
    <property type="molecule type" value="Genomic_DNA"/>
</dbReference>
<sequence length="83" mass="9860">MSKLERVYMMKVSLYINTMDSLKTFEQVNKKCFECMQSLYINPFVNLEIETFALFKEPLEALYSSIFEFIIKAFPKIETTTLH</sequence>
<dbReference type="OrthoDB" id="30016at2759"/>
<proteinExistence type="predicted"/>
<dbReference type="VEuPathDB" id="AmoebaDB:EIN_415690"/>
<organism evidence="1 2">
    <name type="scientific">Entamoeba invadens IP1</name>
    <dbReference type="NCBI Taxonomy" id="370355"/>
    <lineage>
        <taxon>Eukaryota</taxon>
        <taxon>Amoebozoa</taxon>
        <taxon>Evosea</taxon>
        <taxon>Archamoebae</taxon>
        <taxon>Mastigamoebida</taxon>
        <taxon>Entamoebidae</taxon>
        <taxon>Entamoeba</taxon>
    </lineage>
</organism>
<reference evidence="1 2" key="1">
    <citation type="submission" date="2012-10" db="EMBL/GenBank/DDBJ databases">
        <authorList>
            <person name="Zafar N."/>
            <person name="Inman J."/>
            <person name="Hall N."/>
            <person name="Lorenzi H."/>
            <person name="Caler E."/>
        </authorList>
    </citation>
    <scope>NUCLEOTIDE SEQUENCE [LARGE SCALE GENOMIC DNA]</scope>
    <source>
        <strain evidence="1 2">IP1</strain>
    </source>
</reference>